<proteinExistence type="predicted"/>
<dbReference type="AlphaFoldDB" id="G0ULD6"/>
<name>G0ULD6_TRYCI</name>
<dbReference type="VEuPathDB" id="TriTrypDB:TcIL3000_4_2840"/>
<evidence type="ECO:0000256" key="1">
    <source>
        <dbReference type="SAM" id="Phobius"/>
    </source>
</evidence>
<organism evidence="3">
    <name type="scientific">Trypanosoma congolense (strain IL3000)</name>
    <dbReference type="NCBI Taxonomy" id="1068625"/>
    <lineage>
        <taxon>Eukaryota</taxon>
        <taxon>Discoba</taxon>
        <taxon>Euglenozoa</taxon>
        <taxon>Kinetoplastea</taxon>
        <taxon>Metakinetoplastina</taxon>
        <taxon>Trypanosomatida</taxon>
        <taxon>Trypanosomatidae</taxon>
        <taxon>Trypanosoma</taxon>
        <taxon>Nannomonas</taxon>
    </lineage>
</organism>
<protein>
    <recommendedName>
        <fullName evidence="4">Enriched in surface-labeled proteome protein 11</fullName>
    </recommendedName>
</protein>
<gene>
    <name evidence="3" type="ORF">TCIL3000_4_2840</name>
</gene>
<keyword evidence="1" id="KW-1133">Transmembrane helix</keyword>
<feature type="transmembrane region" description="Helical" evidence="1">
    <location>
        <begin position="96"/>
        <end position="120"/>
    </location>
</feature>
<dbReference type="EMBL" id="HE575317">
    <property type="protein sequence ID" value="CCC90191.1"/>
    <property type="molecule type" value="Genomic_DNA"/>
</dbReference>
<reference evidence="3" key="1">
    <citation type="journal article" date="2012" name="Proc. Natl. Acad. Sci. U.S.A.">
        <title>Antigenic diversity is generated by distinct evolutionary mechanisms in African trypanosome species.</title>
        <authorList>
            <person name="Jackson A.P."/>
            <person name="Berry A."/>
            <person name="Aslett M."/>
            <person name="Allison H.C."/>
            <person name="Burton P."/>
            <person name="Vavrova-Anderson J."/>
            <person name="Brown R."/>
            <person name="Browne H."/>
            <person name="Corton N."/>
            <person name="Hauser H."/>
            <person name="Gamble J."/>
            <person name="Gilderthorp R."/>
            <person name="Marcello L."/>
            <person name="McQuillan J."/>
            <person name="Otto T.D."/>
            <person name="Quail M.A."/>
            <person name="Sanders M.J."/>
            <person name="van Tonder A."/>
            <person name="Ginger M.L."/>
            <person name="Field M.C."/>
            <person name="Barry J.D."/>
            <person name="Hertz-Fowler C."/>
            <person name="Berriman M."/>
        </authorList>
    </citation>
    <scope>NUCLEOTIDE SEQUENCE</scope>
    <source>
        <strain evidence="3">IL3000</strain>
    </source>
</reference>
<sequence>MLLIRVCLFYLLASIHLNADGFFGIKSERRCRALKNLQGINKDLLDPRNYSKSDELFCSSTAPQQFRCFCGVASTCLELKDPWGGDIGKCGCCPPWLILFYAFFLLIGFCAVISTAYICFCRGKWWFDGYPPPVIPAACRRAPPIVAAAAAPLPPTLFRGYQSSDFTSVATAPHSPVSGSRRQREETTYTWNDQVSYYDT</sequence>
<keyword evidence="1" id="KW-0812">Transmembrane</keyword>
<evidence type="ECO:0000313" key="3">
    <source>
        <dbReference type="EMBL" id="CCC90191.1"/>
    </source>
</evidence>
<keyword evidence="2" id="KW-0732">Signal</keyword>
<feature type="signal peptide" evidence="2">
    <location>
        <begin position="1"/>
        <end position="19"/>
    </location>
</feature>
<evidence type="ECO:0000256" key="2">
    <source>
        <dbReference type="SAM" id="SignalP"/>
    </source>
</evidence>
<accession>G0ULD6</accession>
<keyword evidence="1" id="KW-0472">Membrane</keyword>
<feature type="chain" id="PRO_5003410056" description="Enriched in surface-labeled proteome protein 11" evidence="2">
    <location>
        <begin position="20"/>
        <end position="200"/>
    </location>
</feature>
<evidence type="ECO:0008006" key="4">
    <source>
        <dbReference type="Google" id="ProtNLM"/>
    </source>
</evidence>